<dbReference type="AlphaFoldDB" id="A0A645CYR1"/>
<reference evidence="1" key="1">
    <citation type="submission" date="2019-08" db="EMBL/GenBank/DDBJ databases">
        <authorList>
            <person name="Kucharzyk K."/>
            <person name="Murdoch R.W."/>
            <person name="Higgins S."/>
            <person name="Loffler F."/>
        </authorList>
    </citation>
    <scope>NUCLEOTIDE SEQUENCE</scope>
</reference>
<protein>
    <submittedName>
        <fullName evidence="1">Uncharacterized protein</fullName>
    </submittedName>
</protein>
<sequence>METAERHRGIDIIPGQLVLAHQSGFTVQKRKEGLFVRADGLPHRIQGLALDAVVAQRFRQEILILVRLKISQPETLQVVQRIGECRCKGSPGFFPFSEYFFADVRIGIGIHPVHRLAGG</sequence>
<gene>
    <name evidence="1" type="ORF">SDC9_129115</name>
</gene>
<proteinExistence type="predicted"/>
<evidence type="ECO:0000313" key="1">
    <source>
        <dbReference type="EMBL" id="MPM82057.1"/>
    </source>
</evidence>
<comment type="caution">
    <text evidence="1">The sequence shown here is derived from an EMBL/GenBank/DDBJ whole genome shotgun (WGS) entry which is preliminary data.</text>
</comment>
<accession>A0A645CYR1</accession>
<organism evidence="1">
    <name type="scientific">bioreactor metagenome</name>
    <dbReference type="NCBI Taxonomy" id="1076179"/>
    <lineage>
        <taxon>unclassified sequences</taxon>
        <taxon>metagenomes</taxon>
        <taxon>ecological metagenomes</taxon>
    </lineage>
</organism>
<name>A0A645CYR1_9ZZZZ</name>
<dbReference type="EMBL" id="VSSQ01031244">
    <property type="protein sequence ID" value="MPM82057.1"/>
    <property type="molecule type" value="Genomic_DNA"/>
</dbReference>